<evidence type="ECO:0000313" key="2">
    <source>
        <dbReference type="Proteomes" id="UP001412067"/>
    </source>
</evidence>
<accession>A0ABR2MDR6</accession>
<organism evidence="1 2">
    <name type="scientific">Platanthera guangdongensis</name>
    <dbReference type="NCBI Taxonomy" id="2320717"/>
    <lineage>
        <taxon>Eukaryota</taxon>
        <taxon>Viridiplantae</taxon>
        <taxon>Streptophyta</taxon>
        <taxon>Embryophyta</taxon>
        <taxon>Tracheophyta</taxon>
        <taxon>Spermatophyta</taxon>
        <taxon>Magnoliopsida</taxon>
        <taxon>Liliopsida</taxon>
        <taxon>Asparagales</taxon>
        <taxon>Orchidaceae</taxon>
        <taxon>Orchidoideae</taxon>
        <taxon>Orchideae</taxon>
        <taxon>Orchidinae</taxon>
        <taxon>Platanthera</taxon>
    </lineage>
</organism>
<dbReference type="PANTHER" id="PTHR14296:SF3">
    <property type="entry name" value="DIKAR, ISOFORM F"/>
    <property type="match status" value="1"/>
</dbReference>
<dbReference type="InterPro" id="IPR028938">
    <property type="entry name" value="Rsf1-like"/>
</dbReference>
<reference evidence="1 2" key="1">
    <citation type="journal article" date="2022" name="Nat. Plants">
        <title>Genomes of leafy and leafless Platanthera orchids illuminate the evolution of mycoheterotrophy.</title>
        <authorList>
            <person name="Li M.H."/>
            <person name="Liu K.W."/>
            <person name="Li Z."/>
            <person name="Lu H.C."/>
            <person name="Ye Q.L."/>
            <person name="Zhang D."/>
            <person name="Wang J.Y."/>
            <person name="Li Y.F."/>
            <person name="Zhong Z.M."/>
            <person name="Liu X."/>
            <person name="Yu X."/>
            <person name="Liu D.K."/>
            <person name="Tu X.D."/>
            <person name="Liu B."/>
            <person name="Hao Y."/>
            <person name="Liao X.Y."/>
            <person name="Jiang Y.T."/>
            <person name="Sun W.H."/>
            <person name="Chen J."/>
            <person name="Chen Y.Q."/>
            <person name="Ai Y."/>
            <person name="Zhai J.W."/>
            <person name="Wu S.S."/>
            <person name="Zhou Z."/>
            <person name="Hsiao Y.Y."/>
            <person name="Wu W.L."/>
            <person name="Chen Y.Y."/>
            <person name="Lin Y.F."/>
            <person name="Hsu J.L."/>
            <person name="Li C.Y."/>
            <person name="Wang Z.W."/>
            <person name="Zhao X."/>
            <person name="Zhong W.Y."/>
            <person name="Ma X.K."/>
            <person name="Ma L."/>
            <person name="Huang J."/>
            <person name="Chen G.Z."/>
            <person name="Huang M.Z."/>
            <person name="Huang L."/>
            <person name="Peng D.H."/>
            <person name="Luo Y.B."/>
            <person name="Zou S.Q."/>
            <person name="Chen S.P."/>
            <person name="Lan S."/>
            <person name="Tsai W.C."/>
            <person name="Van de Peer Y."/>
            <person name="Liu Z.J."/>
        </authorList>
    </citation>
    <scope>NUCLEOTIDE SEQUENCE [LARGE SCALE GENOMIC DNA]</scope>
    <source>
        <strain evidence="1">Lor288</strain>
    </source>
</reference>
<keyword evidence="2" id="KW-1185">Reference proteome</keyword>
<name>A0ABR2MDR6_9ASPA</name>
<sequence>MPYAIVPPPRRCPGAATLLQLANPRAHDKIGTGESTRHMVVCTGVCELQKRRRAETLSRRGYCHPNCAELSPSLPAEALAATNNRSFLLRHCRSLVSACQRILGAGFLRSCNTSATLVSPGAISSLSPLISDLVRFFLFLLRVRNRATGHTSGRLLNNNNWDFGVLDGSSRGWNGSWTAVIRNFRVLAGFSRGWNGEDLVGCKAPGSRRLDVREKRGLMRVMDVGWRIPVRTKPRLHHLQGIPPISKNITDPDVADGEIPLKVDHGKEIPSYKQLDPTTRLLILKALCEVRSEQDDILGFIAGELKKGTEVGTFRKERVSACVNGVTYCTARSKIHLPHLLTGSNSLAITLFVSDFSASPTFPFPTISPLSPPIGPENWLYHSSFCRHFMEPCLLPTPDFGAT</sequence>
<comment type="caution">
    <text evidence="1">The sequence shown here is derived from an EMBL/GenBank/DDBJ whole genome shotgun (WGS) entry which is preliminary data.</text>
</comment>
<dbReference type="Proteomes" id="UP001412067">
    <property type="component" value="Unassembled WGS sequence"/>
</dbReference>
<proteinExistence type="predicted"/>
<dbReference type="PANTHER" id="PTHR14296">
    <property type="entry name" value="REMODELING AND SPACING FACTOR 1"/>
    <property type="match status" value="1"/>
</dbReference>
<evidence type="ECO:0000313" key="1">
    <source>
        <dbReference type="EMBL" id="KAK8962294.1"/>
    </source>
</evidence>
<protein>
    <submittedName>
        <fullName evidence="1">Uncharacterized protein</fullName>
    </submittedName>
</protein>
<dbReference type="EMBL" id="JBBWWR010000008">
    <property type="protein sequence ID" value="KAK8962294.1"/>
    <property type="molecule type" value="Genomic_DNA"/>
</dbReference>
<gene>
    <name evidence="1" type="ORF">KSP40_PGU021966</name>
</gene>